<feature type="region of interest" description="Disordered" evidence="1">
    <location>
        <begin position="1"/>
        <end position="84"/>
    </location>
</feature>
<name>A0ABN8ZBE5_RANTA</name>
<feature type="compositionally biased region" description="Polar residues" evidence="1">
    <location>
        <begin position="10"/>
        <end position="23"/>
    </location>
</feature>
<protein>
    <submittedName>
        <fullName evidence="2">Uncharacterized protein</fullName>
    </submittedName>
</protein>
<evidence type="ECO:0000256" key="1">
    <source>
        <dbReference type="SAM" id="MobiDB-lite"/>
    </source>
</evidence>
<keyword evidence="3" id="KW-1185">Reference proteome</keyword>
<reference evidence="2" key="1">
    <citation type="submission" date="2023-04" db="EMBL/GenBank/DDBJ databases">
        <authorList>
            <consortium name="ELIXIR-Norway"/>
        </authorList>
    </citation>
    <scope>NUCLEOTIDE SEQUENCE [LARGE SCALE GENOMIC DNA]</scope>
</reference>
<dbReference type="EMBL" id="OX459939">
    <property type="protein sequence ID" value="CAI9169531.1"/>
    <property type="molecule type" value="Genomic_DNA"/>
</dbReference>
<organism evidence="2 3">
    <name type="scientific">Rangifer tarandus platyrhynchus</name>
    <name type="common">Svalbard reindeer</name>
    <dbReference type="NCBI Taxonomy" id="3082113"/>
    <lineage>
        <taxon>Eukaryota</taxon>
        <taxon>Metazoa</taxon>
        <taxon>Chordata</taxon>
        <taxon>Craniata</taxon>
        <taxon>Vertebrata</taxon>
        <taxon>Euteleostomi</taxon>
        <taxon>Mammalia</taxon>
        <taxon>Eutheria</taxon>
        <taxon>Laurasiatheria</taxon>
        <taxon>Artiodactyla</taxon>
        <taxon>Ruminantia</taxon>
        <taxon>Pecora</taxon>
        <taxon>Cervidae</taxon>
        <taxon>Odocoileinae</taxon>
        <taxon>Rangifer</taxon>
    </lineage>
</organism>
<evidence type="ECO:0000313" key="2">
    <source>
        <dbReference type="EMBL" id="CAI9169531.1"/>
    </source>
</evidence>
<sequence>MIGCLGARSPNVNLQSRGSTFGSSRKHSGVLWPTLGSSSPARPECTRPFPPGGGPDHSEPRRQQRRRGSRGCGDGGRGEATGLARFGVTVVAAAAVAATTRLVSRAEHGDSLCPRPPRLAQLEEPPASGADGPPREGVSNLAPPYGLRGDAAAE</sequence>
<evidence type="ECO:0000313" key="3">
    <source>
        <dbReference type="Proteomes" id="UP001176941"/>
    </source>
</evidence>
<gene>
    <name evidence="2" type="ORF">MRATA1EN1_LOCUS18493</name>
</gene>
<accession>A0ABN8ZBE5</accession>
<feature type="compositionally biased region" description="Gly residues" evidence="1">
    <location>
        <begin position="70"/>
        <end position="79"/>
    </location>
</feature>
<feature type="region of interest" description="Disordered" evidence="1">
    <location>
        <begin position="102"/>
        <end position="154"/>
    </location>
</feature>
<proteinExistence type="predicted"/>
<dbReference type="Proteomes" id="UP001176941">
    <property type="component" value="Chromosome 3"/>
</dbReference>